<evidence type="ECO:0000259" key="12">
    <source>
        <dbReference type="Pfam" id="PF07715"/>
    </source>
</evidence>
<dbReference type="PROSITE" id="PS51257">
    <property type="entry name" value="PROKAR_LIPOPROTEIN"/>
    <property type="match status" value="1"/>
</dbReference>
<dbReference type="InterPro" id="IPR012910">
    <property type="entry name" value="Plug_dom"/>
</dbReference>
<comment type="subcellular location">
    <subcellularLocation>
        <location evidence="1 8">Cell outer membrane</location>
        <topology evidence="1 8">Multi-pass membrane protein</topology>
    </subcellularLocation>
</comment>
<evidence type="ECO:0000259" key="11">
    <source>
        <dbReference type="Pfam" id="PF00593"/>
    </source>
</evidence>
<proteinExistence type="inferred from homology"/>
<sequence>MRLIPQVVLHIVFIGCLLFFVTTANAQNVTVTGRVTDSATSAAIANASVSVKGSNTKGAVTDVNGSFKLTVQNGAVLVISSLNYEPQEVTVGKDLVINVTLASKASVLNDVVVIGYGTRQKKDITGAVASITSKDIEKTTAPTSQLALQGRMSGVYVPSASGNPNDRVSIRVRGVNTFNGPNDPLYVIDGVAVTEGGYGSGEAVLQDLATPNNIWSLIDPSDIESISVLKDASAAAIYGVRASNGVVLITTKRGRGKSKVTVDGYMGIQNITGKKITLLNTQQYAALYQEAYANNPNVSDGTPIPIGDATSPFGPLYDPAGSQYLGNSSTYDWQEQMLNKNAPIRNLNVKISGATEALNYYISTGYYKTEGTLVGSGLNRYSLASNLSSRIGKLIEVGLTSRLVYENRLNENYADLGLAQTSPPWQPIFGNGPAGFAQPFAYMFVPNPAFDPTKVDAGPVYNFADGYPKQLWGGQTNGNVFGTMALNENRFRDIRALGNAYLQVTPVKGLKIKGLLGGDYMIGRNENLNNFKSYVFNETPGNPYATYAGRDSNTVGNISVRNAVNKSITKELTANYTATFFNNHNIDITVGATEQKWFWDVLTGGGALYYLDPNLWNTPEQQVLSQGGLKLLEKRSLLGYIGRIDYKFSDKYYITGTVRRDGSSRFAPGHRWGTFPAVAVAWRITSEKFMEKKPLWLNDVKLRANWGQLGNDQGTRGWAYLSLLNPGITSPDYSVGSGNGNPFGTQVGGAFFPNFANTSLSWETLTTSGAGFDAVLFNNKVNLSVEYYSKINRDIIQNVAPPPSTGIEYTTDINIGSVRNRGVEVQVGYSTKIGAADFNFSGNFTTQSNKVIKLNNGVPVADNIREGYDLGFIYGYKMGGIFQSEAEIDQWLQRNSDAYTSIRPKPGDAYFVDVQGSPDPKTPSAFNATPDGVINSNDRTYLGKTIPGYFYGFNCSGSWKGLDLSAYFYGIGDVQKYNVMRATGETMSTNGANQWATTLNRWTPENPSLTMPRAVYGDPNGNTRTSDRFVENAGFLRLQNIQLGYSLPKPMLRKSGFIEGLRLYVSTVNLLTLTNWSGIDPENDFNPPAKQFLFGLNASF</sequence>
<dbReference type="InterPro" id="IPR037066">
    <property type="entry name" value="Plug_dom_sf"/>
</dbReference>
<dbReference type="NCBIfam" id="TIGR04056">
    <property type="entry name" value="OMP_RagA_SusC"/>
    <property type="match status" value="1"/>
</dbReference>
<dbReference type="Pfam" id="PF13715">
    <property type="entry name" value="CarbopepD_reg_2"/>
    <property type="match status" value="1"/>
</dbReference>
<reference evidence="13" key="1">
    <citation type="submission" date="2020-11" db="EMBL/GenBank/DDBJ databases">
        <title>Bacterial whole genome sequence for Panacibacter sp. DH6.</title>
        <authorList>
            <person name="Le V."/>
            <person name="Ko S."/>
            <person name="Ahn C.-Y."/>
            <person name="Oh H.-M."/>
        </authorList>
    </citation>
    <scope>NUCLEOTIDE SEQUENCE</scope>
    <source>
        <strain evidence="13">DH6</strain>
    </source>
</reference>
<dbReference type="RefSeq" id="WP_196989443.1">
    <property type="nucleotide sequence ID" value="NZ_JADWYR010000001.1"/>
</dbReference>
<keyword evidence="10" id="KW-0732">Signal</keyword>
<dbReference type="Pfam" id="PF00593">
    <property type="entry name" value="TonB_dep_Rec_b-barrel"/>
    <property type="match status" value="1"/>
</dbReference>
<dbReference type="InterPro" id="IPR023996">
    <property type="entry name" value="TonB-dep_OMP_SusC/RagA"/>
</dbReference>
<dbReference type="InterPro" id="IPR000531">
    <property type="entry name" value="Beta-barrel_TonB"/>
</dbReference>
<keyword evidence="5 9" id="KW-0798">TonB box</keyword>
<evidence type="ECO:0000256" key="8">
    <source>
        <dbReference type="PROSITE-ProRule" id="PRU01360"/>
    </source>
</evidence>
<keyword evidence="4 8" id="KW-0812">Transmembrane</keyword>
<evidence type="ECO:0000313" key="14">
    <source>
        <dbReference type="Proteomes" id="UP000628448"/>
    </source>
</evidence>
<dbReference type="AlphaFoldDB" id="A0A931GXC6"/>
<evidence type="ECO:0000256" key="5">
    <source>
        <dbReference type="ARBA" id="ARBA00023077"/>
    </source>
</evidence>
<keyword evidence="13" id="KW-0675">Receptor</keyword>
<evidence type="ECO:0000256" key="4">
    <source>
        <dbReference type="ARBA" id="ARBA00022692"/>
    </source>
</evidence>
<feature type="domain" description="TonB-dependent receptor plug" evidence="12">
    <location>
        <begin position="121"/>
        <end position="246"/>
    </location>
</feature>
<keyword evidence="2 8" id="KW-0813">Transport</keyword>
<comment type="similarity">
    <text evidence="8 9">Belongs to the TonB-dependent receptor family.</text>
</comment>
<comment type="caution">
    <text evidence="13">The sequence shown here is derived from an EMBL/GenBank/DDBJ whole genome shotgun (WGS) entry which is preliminary data.</text>
</comment>
<evidence type="ECO:0000256" key="2">
    <source>
        <dbReference type="ARBA" id="ARBA00022448"/>
    </source>
</evidence>
<organism evidence="13 14">
    <name type="scientific">Panacibacter microcysteis</name>
    <dbReference type="NCBI Taxonomy" id="2793269"/>
    <lineage>
        <taxon>Bacteria</taxon>
        <taxon>Pseudomonadati</taxon>
        <taxon>Bacteroidota</taxon>
        <taxon>Chitinophagia</taxon>
        <taxon>Chitinophagales</taxon>
        <taxon>Chitinophagaceae</taxon>
        <taxon>Panacibacter</taxon>
    </lineage>
</organism>
<dbReference type="InterPro" id="IPR008969">
    <property type="entry name" value="CarboxyPept-like_regulatory"/>
</dbReference>
<keyword evidence="7 8" id="KW-0998">Cell outer membrane</keyword>
<evidence type="ECO:0000256" key="10">
    <source>
        <dbReference type="SAM" id="SignalP"/>
    </source>
</evidence>
<dbReference type="Gene3D" id="2.60.40.1120">
    <property type="entry name" value="Carboxypeptidase-like, regulatory domain"/>
    <property type="match status" value="1"/>
</dbReference>
<evidence type="ECO:0000256" key="1">
    <source>
        <dbReference type="ARBA" id="ARBA00004571"/>
    </source>
</evidence>
<dbReference type="InterPro" id="IPR039426">
    <property type="entry name" value="TonB-dep_rcpt-like"/>
</dbReference>
<name>A0A931GXC6_9BACT</name>
<dbReference type="InterPro" id="IPR023997">
    <property type="entry name" value="TonB-dep_OMP_SusC/RagA_CS"/>
</dbReference>
<feature type="domain" description="TonB-dependent receptor-like beta-barrel" evidence="11">
    <location>
        <begin position="523"/>
        <end position="916"/>
    </location>
</feature>
<feature type="signal peptide" evidence="10">
    <location>
        <begin position="1"/>
        <end position="26"/>
    </location>
</feature>
<evidence type="ECO:0000313" key="13">
    <source>
        <dbReference type="EMBL" id="MBG9375389.1"/>
    </source>
</evidence>
<keyword evidence="3 8" id="KW-1134">Transmembrane beta strand</keyword>
<evidence type="ECO:0000256" key="9">
    <source>
        <dbReference type="RuleBase" id="RU003357"/>
    </source>
</evidence>
<dbReference type="Gene3D" id="2.40.170.20">
    <property type="entry name" value="TonB-dependent receptor, beta-barrel domain"/>
    <property type="match status" value="1"/>
</dbReference>
<evidence type="ECO:0000256" key="3">
    <source>
        <dbReference type="ARBA" id="ARBA00022452"/>
    </source>
</evidence>
<evidence type="ECO:0000256" key="6">
    <source>
        <dbReference type="ARBA" id="ARBA00023136"/>
    </source>
</evidence>
<keyword evidence="14" id="KW-1185">Reference proteome</keyword>
<accession>A0A931GXC6</accession>
<dbReference type="GO" id="GO:0009279">
    <property type="term" value="C:cell outer membrane"/>
    <property type="evidence" value="ECO:0007669"/>
    <property type="project" value="UniProtKB-SubCell"/>
</dbReference>
<keyword evidence="6 8" id="KW-0472">Membrane</keyword>
<dbReference type="Proteomes" id="UP000628448">
    <property type="component" value="Unassembled WGS sequence"/>
</dbReference>
<dbReference type="Pfam" id="PF07715">
    <property type="entry name" value="Plug"/>
    <property type="match status" value="1"/>
</dbReference>
<evidence type="ECO:0000256" key="7">
    <source>
        <dbReference type="ARBA" id="ARBA00023237"/>
    </source>
</evidence>
<dbReference type="NCBIfam" id="TIGR04057">
    <property type="entry name" value="SusC_RagA_signa"/>
    <property type="match status" value="1"/>
</dbReference>
<dbReference type="EMBL" id="JADWYR010000001">
    <property type="protein sequence ID" value="MBG9375389.1"/>
    <property type="molecule type" value="Genomic_DNA"/>
</dbReference>
<dbReference type="Gene3D" id="2.170.130.10">
    <property type="entry name" value="TonB-dependent receptor, plug domain"/>
    <property type="match status" value="1"/>
</dbReference>
<dbReference type="SUPFAM" id="SSF49464">
    <property type="entry name" value="Carboxypeptidase regulatory domain-like"/>
    <property type="match status" value="1"/>
</dbReference>
<dbReference type="SUPFAM" id="SSF56935">
    <property type="entry name" value="Porins"/>
    <property type="match status" value="1"/>
</dbReference>
<protein>
    <submittedName>
        <fullName evidence="13">TonB-dependent receptor</fullName>
    </submittedName>
</protein>
<dbReference type="InterPro" id="IPR036942">
    <property type="entry name" value="Beta-barrel_TonB_sf"/>
</dbReference>
<feature type="chain" id="PRO_5037955655" evidence="10">
    <location>
        <begin position="27"/>
        <end position="1100"/>
    </location>
</feature>
<dbReference type="PROSITE" id="PS52016">
    <property type="entry name" value="TONB_DEPENDENT_REC_3"/>
    <property type="match status" value="1"/>
</dbReference>
<gene>
    <name evidence="13" type="ORF">I5907_04035</name>
</gene>